<protein>
    <submittedName>
        <fullName evidence="2">RNA methyltransferase</fullName>
    </submittedName>
</protein>
<name>A0AC34QKN6_9BILA</name>
<accession>A0AC34QKN6</accession>
<dbReference type="WBParaSite" id="JU765_v2.g17292.t1">
    <property type="protein sequence ID" value="JU765_v2.g17292.t1"/>
    <property type="gene ID" value="JU765_v2.g17292"/>
</dbReference>
<evidence type="ECO:0000313" key="2">
    <source>
        <dbReference type="WBParaSite" id="JU765_v2.g17292.t1"/>
    </source>
</evidence>
<dbReference type="Proteomes" id="UP000887576">
    <property type="component" value="Unplaced"/>
</dbReference>
<evidence type="ECO:0000313" key="1">
    <source>
        <dbReference type="Proteomes" id="UP000887576"/>
    </source>
</evidence>
<proteinExistence type="predicted"/>
<organism evidence="1 2">
    <name type="scientific">Panagrolaimus sp. JU765</name>
    <dbReference type="NCBI Taxonomy" id="591449"/>
    <lineage>
        <taxon>Eukaryota</taxon>
        <taxon>Metazoa</taxon>
        <taxon>Ecdysozoa</taxon>
        <taxon>Nematoda</taxon>
        <taxon>Chromadorea</taxon>
        <taxon>Rhabditida</taxon>
        <taxon>Tylenchina</taxon>
        <taxon>Panagrolaimomorpha</taxon>
        <taxon>Panagrolaimoidea</taxon>
        <taxon>Panagrolaimidae</taxon>
        <taxon>Panagrolaimus</taxon>
    </lineage>
</organism>
<reference evidence="2" key="1">
    <citation type="submission" date="2022-11" db="UniProtKB">
        <authorList>
            <consortium name="WormBaseParasite"/>
        </authorList>
    </citation>
    <scope>IDENTIFICATION</scope>
</reference>
<sequence>MTDIPASNPRRPPKRKLMVPFSNHAKKLRCGPNAFLVIGNRHDPLNLEADDEQLAQTHEGANADRDQNISPTKLKNKKKQKHSPEEDNLFTPVFVSQRRFSIVQQRLKHQHSYHSNIQQSGAKDVVPCQKEDSLREKTVKNNLRYRFGNFNRYYGTRPQMAIPDLRLNYLCQSMFANMNVLDIGCNSGLLTISIAKEFSPAKIVGIDLDSHLIQAAKQNIRYFCDKDLKFLHRFPESFPRSFGPISAPVVGNSSEFPLNLEFICENYVPEKDEDLACIEPEFDVILLFATTKWIHLNFGDVGIRRTFKKIFAQLKPKGKLLLEPLNFNSYKRSANSCSILKRNYDQIQFKPEHFRDYLLSEVGFKHCEDVGIALAGFSGPLLILFKESIIGPNL</sequence>